<feature type="region of interest" description="Disordered" evidence="1">
    <location>
        <begin position="152"/>
        <end position="318"/>
    </location>
</feature>
<feature type="region of interest" description="Disordered" evidence="1">
    <location>
        <begin position="654"/>
        <end position="691"/>
    </location>
</feature>
<feature type="compositionally biased region" description="Low complexity" evidence="1">
    <location>
        <begin position="169"/>
        <end position="221"/>
    </location>
</feature>
<feature type="region of interest" description="Disordered" evidence="1">
    <location>
        <begin position="356"/>
        <end position="411"/>
    </location>
</feature>
<evidence type="ECO:0000313" key="3">
    <source>
        <dbReference type="Proteomes" id="UP000736787"/>
    </source>
</evidence>
<evidence type="ECO:0000313" key="2">
    <source>
        <dbReference type="EMBL" id="KAG2918830.1"/>
    </source>
</evidence>
<feature type="region of interest" description="Disordered" evidence="1">
    <location>
        <begin position="33"/>
        <end position="67"/>
    </location>
</feature>
<dbReference type="AlphaFoldDB" id="A0A8T1CG49"/>
<feature type="compositionally biased region" description="Gly residues" evidence="1">
    <location>
        <begin position="657"/>
        <end position="676"/>
    </location>
</feature>
<feature type="compositionally biased region" description="Polar residues" evidence="1">
    <location>
        <begin position="253"/>
        <end position="269"/>
    </location>
</feature>
<name>A0A8T1CG49_9STRA</name>
<feature type="compositionally biased region" description="Polar residues" evidence="1">
    <location>
        <begin position="677"/>
        <end position="691"/>
    </location>
</feature>
<comment type="caution">
    <text evidence="2">The sequence shown here is derived from an EMBL/GenBank/DDBJ whole genome shotgun (WGS) entry which is preliminary data.</text>
</comment>
<feature type="compositionally biased region" description="Basic residues" evidence="1">
    <location>
        <begin position="34"/>
        <end position="44"/>
    </location>
</feature>
<sequence>MAGCLPIIRLTQECWACHNTTERTRSPATIQNPRRLKPCKRKRRQGEEGTRRREEHQRSVYSSETSNPSSWLLCFTLKASRRPSTAATMPKRKANWWPPSILSDRDVLSMDDEGRFVLCKICHVHYAVHGGKKPKPVIMNSNFRTRAWDVHKERTNSHRLQKQQERLQQAKAQSQATGTQGQQQSQQQQHQQQQMQPGQGQQVQQSKPSQTQSQAQEQSQSVPALATKTQTLTQEEPPRQVQGQVQHALAPPTHQQSPPRASPQSHSGTQALQQQDQQQQQELEETKDAGQGRLQVAARNSAAKRPASASSGPGTVKPAATMAVANTVHHGGMMNTGKRPATTMPTCTPMQRRRVHRAGSPSSSKQLSAGAAAHTHEKHSFVAPGVATQKKSGSNENDVAMEQQADSSARWRHMHDDVSRALNAAPRRRQPGPTSYTSGELRAAKTLVQTETGDLGSNNSERVAKKLRSLNAEYHASNMRHGDAYNMRHTDVFDRRSAGYKEYWGTLRDVYTSSGSGGSGPGNSTPCRKSHHPSLRLVKPVQEESKETEADTTTPDDSGSSEDAFKPAVVVHDASLVNAIKRLTDVTSNHIANLYQKEASSTREALAGLTSVMTDMRVQHGNAFERMIELQEKHLKVMEGILEIKLRKEAARNAINGSGGGSSGGSHGDSSNGGGSAPNQGAESAFQSQSG</sequence>
<feature type="compositionally biased region" description="Basic and acidic residues" evidence="1">
    <location>
        <begin position="45"/>
        <end position="58"/>
    </location>
</feature>
<feature type="compositionally biased region" description="Low complexity" evidence="1">
    <location>
        <begin position="270"/>
        <end position="281"/>
    </location>
</feature>
<reference evidence="2" key="1">
    <citation type="submission" date="2018-10" db="EMBL/GenBank/DDBJ databases">
        <title>Effector identification in a new, highly contiguous assembly of the strawberry crown rot pathogen Phytophthora cactorum.</title>
        <authorList>
            <person name="Armitage A.D."/>
            <person name="Nellist C.F."/>
            <person name="Bates H."/>
            <person name="Vickerstaff R.J."/>
            <person name="Harrison R.J."/>
        </authorList>
    </citation>
    <scope>NUCLEOTIDE SEQUENCE</scope>
    <source>
        <strain evidence="2">4040</strain>
    </source>
</reference>
<dbReference type="EMBL" id="RCMK01000619">
    <property type="protein sequence ID" value="KAG2918830.1"/>
    <property type="molecule type" value="Genomic_DNA"/>
</dbReference>
<feature type="region of interest" description="Disordered" evidence="1">
    <location>
        <begin position="513"/>
        <end position="563"/>
    </location>
</feature>
<organism evidence="2 3">
    <name type="scientific">Phytophthora cactorum</name>
    <dbReference type="NCBI Taxonomy" id="29920"/>
    <lineage>
        <taxon>Eukaryota</taxon>
        <taxon>Sar</taxon>
        <taxon>Stramenopiles</taxon>
        <taxon>Oomycota</taxon>
        <taxon>Peronosporomycetes</taxon>
        <taxon>Peronosporales</taxon>
        <taxon>Peronosporaceae</taxon>
        <taxon>Phytophthora</taxon>
    </lineage>
</organism>
<gene>
    <name evidence="2" type="ORF">PC117_g16944</name>
</gene>
<dbReference type="Proteomes" id="UP000736787">
    <property type="component" value="Unassembled WGS sequence"/>
</dbReference>
<dbReference type="VEuPathDB" id="FungiDB:PC110_g356"/>
<evidence type="ECO:0000256" key="1">
    <source>
        <dbReference type="SAM" id="MobiDB-lite"/>
    </source>
</evidence>
<proteinExistence type="predicted"/>
<protein>
    <submittedName>
        <fullName evidence="2">Uncharacterized protein</fullName>
    </submittedName>
</protein>
<accession>A0A8T1CG49</accession>